<dbReference type="InterPro" id="IPR019087">
    <property type="entry name" value="Med15_N"/>
</dbReference>
<organism evidence="13">
    <name type="scientific">Anopheles funestus</name>
    <name type="common">African malaria mosquito</name>
    <dbReference type="NCBI Taxonomy" id="62324"/>
    <lineage>
        <taxon>Eukaryota</taxon>
        <taxon>Metazoa</taxon>
        <taxon>Ecdysozoa</taxon>
        <taxon>Arthropoda</taxon>
        <taxon>Hexapoda</taxon>
        <taxon>Insecta</taxon>
        <taxon>Pterygota</taxon>
        <taxon>Neoptera</taxon>
        <taxon>Endopterygota</taxon>
        <taxon>Diptera</taxon>
        <taxon>Nematocera</taxon>
        <taxon>Culicoidea</taxon>
        <taxon>Culicidae</taxon>
        <taxon>Anophelinae</taxon>
        <taxon>Anopheles</taxon>
    </lineage>
</organism>
<dbReference type="FunFam" id="1.10.246.20:FF:000002">
    <property type="entry name" value="Mediator of RNA polymerase II transcription subunit 15"/>
    <property type="match status" value="1"/>
</dbReference>
<reference evidence="13" key="1">
    <citation type="submission" date="2020-05" db="UniProtKB">
        <authorList>
            <consortium name="EnsemblMetazoa"/>
        </authorList>
    </citation>
    <scope>IDENTIFICATION</scope>
    <source>
        <strain evidence="13">FUMOZ</strain>
    </source>
</reference>
<evidence type="ECO:0000256" key="10">
    <source>
        <dbReference type="ARBA" id="ARBA00032016"/>
    </source>
</evidence>
<gene>
    <name evidence="11" type="primary">MED15</name>
</gene>
<keyword evidence="8 11" id="KW-0539">Nucleus</keyword>
<evidence type="ECO:0000256" key="7">
    <source>
        <dbReference type="ARBA" id="ARBA00023163"/>
    </source>
</evidence>
<keyword evidence="7 11" id="KW-0804">Transcription</keyword>
<dbReference type="GO" id="GO:0005634">
    <property type="term" value="C:nucleus"/>
    <property type="evidence" value="ECO:0007669"/>
    <property type="project" value="UniProtKB-SubCell"/>
</dbReference>
<dbReference type="AlphaFoldDB" id="A0A4Y0BTQ5"/>
<protein>
    <recommendedName>
        <fullName evidence="4 11">Mediator of RNA polymerase II transcription subunit 15</fullName>
    </recommendedName>
    <alternativeName>
        <fullName evidence="10 11">Mediator complex subunit 15</fullName>
    </alternativeName>
</protein>
<evidence type="ECO:0000256" key="6">
    <source>
        <dbReference type="ARBA" id="ARBA00023159"/>
    </source>
</evidence>
<comment type="subunit">
    <text evidence="3 11">Component of the Mediator complex.</text>
</comment>
<keyword evidence="5 11" id="KW-0805">Transcription regulation</keyword>
<dbReference type="VEuPathDB" id="VectorBase:AFUN2_009587"/>
<dbReference type="SUPFAM" id="SSF47040">
    <property type="entry name" value="Kix domain of CBP (creb binding protein)"/>
    <property type="match status" value="1"/>
</dbReference>
<evidence type="ECO:0000256" key="2">
    <source>
        <dbReference type="ARBA" id="ARBA00009807"/>
    </source>
</evidence>
<evidence type="ECO:0000256" key="11">
    <source>
        <dbReference type="RuleBase" id="RU364148"/>
    </source>
</evidence>
<dbReference type="EnsemblMetazoa" id="AFUN021281-RA">
    <property type="protein sequence ID" value="AFUN021281-PA"/>
    <property type="gene ID" value="AFUN021281"/>
</dbReference>
<evidence type="ECO:0000259" key="12">
    <source>
        <dbReference type="Pfam" id="PF09606"/>
    </source>
</evidence>
<dbReference type="GO" id="GO:0003712">
    <property type="term" value="F:transcription coregulator activity"/>
    <property type="evidence" value="ECO:0007669"/>
    <property type="project" value="InterPro"/>
</dbReference>
<evidence type="ECO:0000256" key="3">
    <source>
        <dbReference type="ARBA" id="ARBA00011837"/>
    </source>
</evidence>
<comment type="function">
    <text evidence="9 11">Component of the Mediator complex, a coactivator involved in the regulated transcription of nearly all RNA polymerase II-dependent genes. Mediator functions as a bridge to convey information from gene-specific regulatory proteins to the basal RNA polymerase II transcription machinery. Mediator is recruited to promoters by direct interactions with regulatory proteins and serves as a scaffold for the assembly of a functional preinitiation complex with RNA polymerase II and the general transcription factors.</text>
</comment>
<comment type="similarity">
    <text evidence="2 11">Belongs to the Mediator complex subunit 15 family.</text>
</comment>
<evidence type="ECO:0000256" key="9">
    <source>
        <dbReference type="ARBA" id="ARBA00025687"/>
    </source>
</evidence>
<proteinExistence type="inferred from homology"/>
<dbReference type="GO" id="GO:0006355">
    <property type="term" value="P:regulation of DNA-templated transcription"/>
    <property type="evidence" value="ECO:0007669"/>
    <property type="project" value="InterPro"/>
</dbReference>
<feature type="domain" description="Mediator of RNA polymerase II transcription subunit 15 N-terminal" evidence="12">
    <location>
        <begin position="6"/>
        <end position="70"/>
    </location>
</feature>
<evidence type="ECO:0000256" key="5">
    <source>
        <dbReference type="ARBA" id="ARBA00023015"/>
    </source>
</evidence>
<evidence type="ECO:0000313" key="13">
    <source>
        <dbReference type="EnsemblMetazoa" id="AFUN021281-PA"/>
    </source>
</evidence>
<dbReference type="VEuPathDB" id="VectorBase:AFUN021281"/>
<sequence length="75" mass="8808">MAEDISWKTSNFRQSVVNKINEAIQETGMTSSRNGIEIENHVFLNARNKDEYLGFVARLILRIRDMNAAQYRMDW</sequence>
<comment type="subcellular location">
    <subcellularLocation>
        <location evidence="1 11">Nucleus</location>
    </subcellularLocation>
</comment>
<accession>A0A4Y0BTQ5</accession>
<evidence type="ECO:0000256" key="8">
    <source>
        <dbReference type="ARBA" id="ARBA00023242"/>
    </source>
</evidence>
<dbReference type="Pfam" id="PF09606">
    <property type="entry name" value="Med15_N"/>
    <property type="match status" value="1"/>
</dbReference>
<evidence type="ECO:0000256" key="1">
    <source>
        <dbReference type="ARBA" id="ARBA00004123"/>
    </source>
</evidence>
<name>A0A4Y0BTQ5_ANOFN</name>
<evidence type="ECO:0000256" key="4">
    <source>
        <dbReference type="ARBA" id="ARBA00019613"/>
    </source>
</evidence>
<keyword evidence="6 11" id="KW-0010">Activator</keyword>
<dbReference type="InterPro" id="IPR036529">
    <property type="entry name" value="KIX_dom_sf"/>
</dbReference>
<dbReference type="Gene3D" id="1.10.246.20">
    <property type="entry name" value="Coactivator CBP, KIX domain"/>
    <property type="match status" value="1"/>
</dbReference>